<evidence type="ECO:0000256" key="5">
    <source>
        <dbReference type="ARBA" id="ARBA00022839"/>
    </source>
</evidence>
<dbReference type="GO" id="GO:0006281">
    <property type="term" value="P:DNA repair"/>
    <property type="evidence" value="ECO:0007669"/>
    <property type="project" value="InterPro"/>
</dbReference>
<dbReference type="GO" id="GO:0003676">
    <property type="term" value="F:nucleic acid binding"/>
    <property type="evidence" value="ECO:0007669"/>
    <property type="project" value="InterPro"/>
</dbReference>
<dbReference type="InterPro" id="IPR038763">
    <property type="entry name" value="DHH_sf"/>
</dbReference>
<reference evidence="9 10" key="1">
    <citation type="submission" date="2022-11" db="EMBL/GenBank/DDBJ databases">
        <title>Haliovirga abyssi gen. nov., sp. nov., a mesophilic fermentative bacterium isolated from the Iheya North hydrothermal field and the proposal of Haliovirgaceae fam. nov.</title>
        <authorList>
            <person name="Miyazaki U."/>
            <person name="Tame A."/>
            <person name="Miyazaki J."/>
            <person name="Takai K."/>
            <person name="Sawayama S."/>
            <person name="Kitajima M."/>
            <person name="Okamoto A."/>
            <person name="Nakagawa S."/>
        </authorList>
    </citation>
    <scope>NUCLEOTIDE SEQUENCE [LARGE SCALE GENOMIC DNA]</scope>
    <source>
        <strain evidence="9 10">IC12</strain>
    </source>
</reference>
<dbReference type="EMBL" id="AP027059">
    <property type="protein sequence ID" value="BDU50299.1"/>
    <property type="molecule type" value="Genomic_DNA"/>
</dbReference>
<dbReference type="Pfam" id="PF17768">
    <property type="entry name" value="RecJ_OB"/>
    <property type="match status" value="1"/>
</dbReference>
<dbReference type="InterPro" id="IPR041122">
    <property type="entry name" value="RecJ_OB"/>
</dbReference>
<dbReference type="NCBIfam" id="TIGR00644">
    <property type="entry name" value="recJ"/>
    <property type="match status" value="1"/>
</dbReference>
<feature type="domain" description="DHHA1" evidence="7">
    <location>
        <begin position="349"/>
        <end position="443"/>
    </location>
</feature>
<dbReference type="InterPro" id="IPR051673">
    <property type="entry name" value="SSDNA_exonuclease_RecJ"/>
</dbReference>
<dbReference type="Gene3D" id="3.10.310.30">
    <property type="match status" value="1"/>
</dbReference>
<dbReference type="Pfam" id="PF01368">
    <property type="entry name" value="DHH"/>
    <property type="match status" value="1"/>
</dbReference>
<evidence type="ECO:0000313" key="9">
    <source>
        <dbReference type="EMBL" id="BDU50299.1"/>
    </source>
</evidence>
<evidence type="ECO:0000259" key="8">
    <source>
        <dbReference type="Pfam" id="PF17768"/>
    </source>
</evidence>
<dbReference type="GO" id="GO:0006310">
    <property type="term" value="P:DNA recombination"/>
    <property type="evidence" value="ECO:0007669"/>
    <property type="project" value="InterPro"/>
</dbReference>
<dbReference type="SUPFAM" id="SSF64182">
    <property type="entry name" value="DHH phosphoesterases"/>
    <property type="match status" value="1"/>
</dbReference>
<feature type="domain" description="RecJ OB" evidence="8">
    <location>
        <begin position="457"/>
        <end position="557"/>
    </location>
</feature>
<evidence type="ECO:0000259" key="7">
    <source>
        <dbReference type="Pfam" id="PF02272"/>
    </source>
</evidence>
<proteinExistence type="inferred from homology"/>
<gene>
    <name evidence="9" type="ORF">HLVA_08680</name>
</gene>
<evidence type="ECO:0000256" key="1">
    <source>
        <dbReference type="ARBA" id="ARBA00005915"/>
    </source>
</evidence>
<dbReference type="GO" id="GO:0008409">
    <property type="term" value="F:5'-3' exonuclease activity"/>
    <property type="evidence" value="ECO:0007669"/>
    <property type="project" value="InterPro"/>
</dbReference>
<evidence type="ECO:0000256" key="3">
    <source>
        <dbReference type="ARBA" id="ARBA00022722"/>
    </source>
</evidence>
<comment type="similarity">
    <text evidence="1">Belongs to the RecJ family.</text>
</comment>
<dbReference type="RefSeq" id="WP_307905231.1">
    <property type="nucleotide sequence ID" value="NZ_AP027059.1"/>
</dbReference>
<dbReference type="InterPro" id="IPR003156">
    <property type="entry name" value="DHHA1_dom"/>
</dbReference>
<organism evidence="9 10">
    <name type="scientific">Haliovirga abyssi</name>
    <dbReference type="NCBI Taxonomy" id="2996794"/>
    <lineage>
        <taxon>Bacteria</taxon>
        <taxon>Fusobacteriati</taxon>
        <taxon>Fusobacteriota</taxon>
        <taxon>Fusobacteriia</taxon>
        <taxon>Fusobacteriales</taxon>
        <taxon>Haliovirgaceae</taxon>
        <taxon>Haliovirga</taxon>
    </lineage>
</organism>
<dbReference type="Proteomes" id="UP001321582">
    <property type="component" value="Chromosome"/>
</dbReference>
<dbReference type="Pfam" id="PF02272">
    <property type="entry name" value="DHHA1"/>
    <property type="match status" value="1"/>
</dbReference>
<keyword evidence="10" id="KW-1185">Reference proteome</keyword>
<evidence type="ECO:0000256" key="4">
    <source>
        <dbReference type="ARBA" id="ARBA00022801"/>
    </source>
</evidence>
<sequence>MKNTRWIYKEKNIKNIPEEIKKININQDILSIIYNRGITSKEKIINFLNPDINNISNPLLLKDVDEATNFILKSMQNNKKIWIYGDYDVDGITSSSLMVLAFRKLGYDIEYYIPLREEGYGLNKEALAYIKEQGGDLVITVDCGISSVDEVQYANSIGLNVIITDHHEINNNIPPAVAVINPKRIENSYEFKSLAGVGTAFMLVLNLFKANNIKEEAYSLLYIVAIGTVADIVPLKEENRIFVKHGLKLLNSNENIGLKVLLKKLFENYATKKFNTYDIGFIIAPTFNAAGRLDDAKKGVALFTTTSIKEAEIISNDLIENNFQRKSIQKTIYEKVENEITKNHLSDKYVIVVSDTSFHHGVIGIVASKITDKYYKPTIIMELKDDGTAVASARSIEGFNIIEALIETKDLLIRFGGHEGAAGFSILQKDIPLFEEKINEVAKNRLSSKDLIKPIKIDKTIFPYDISYEFFNVLKKLEPFGFGNPKPIFATNNVSLKNIRLIGKDRSHLSFDIETPCTTHKSCVWFGEGELKEKLDVHKKYNIAFKLDISEFKDKYYTKVYTADIVESKKEYSSKYNYYNYLYNYKFPIKTIIYTKHKIDISDKLYIKLDKDYSSIPVYNNKEIIGFFNETTSKLILNLNELYNKKFDLKISNITKTDSNFQILIDIIEKKRFETYSYKPGVIFKEIKNFLIGDFEYNSFQKKVLSEFIKNKKNIMLPLQEGVGINTIILSIGIYYWITTSKKSILITEKKLDDIFYEYFDIVDSKISIKNKYNFAVYYDVIPKVINNDTPTIITLKKIINIKNFENIINNIEIPENIIIVDDNNVESLEKDNKKIFYIELPNKLKKEIISNLKNNMKNNEKIYSTNDIKLFL</sequence>
<name>A0AAU9D2S4_9FUSO</name>
<dbReference type="InterPro" id="IPR004610">
    <property type="entry name" value="RecJ"/>
</dbReference>
<dbReference type="PANTHER" id="PTHR30255:SF2">
    <property type="entry name" value="SINGLE-STRANDED-DNA-SPECIFIC EXONUCLEASE RECJ"/>
    <property type="match status" value="1"/>
</dbReference>
<dbReference type="PANTHER" id="PTHR30255">
    <property type="entry name" value="SINGLE-STRANDED-DNA-SPECIFIC EXONUCLEASE RECJ"/>
    <property type="match status" value="1"/>
</dbReference>
<keyword evidence="3" id="KW-0540">Nuclease</keyword>
<dbReference type="InterPro" id="IPR001667">
    <property type="entry name" value="DDH_dom"/>
</dbReference>
<protein>
    <recommendedName>
        <fullName evidence="2">Single-stranded-DNA-specific exonuclease RecJ</fullName>
    </recommendedName>
</protein>
<dbReference type="KEGG" id="haby:HLVA_08680"/>
<feature type="domain" description="DDH" evidence="6">
    <location>
        <begin position="80"/>
        <end position="227"/>
    </location>
</feature>
<evidence type="ECO:0000256" key="2">
    <source>
        <dbReference type="ARBA" id="ARBA00019841"/>
    </source>
</evidence>
<keyword evidence="5 9" id="KW-0269">Exonuclease</keyword>
<keyword evidence="4" id="KW-0378">Hydrolase</keyword>
<accession>A0AAU9D2S4</accession>
<dbReference type="AlphaFoldDB" id="A0AAU9D2S4"/>
<evidence type="ECO:0000259" key="6">
    <source>
        <dbReference type="Pfam" id="PF01368"/>
    </source>
</evidence>
<evidence type="ECO:0000313" key="10">
    <source>
        <dbReference type="Proteomes" id="UP001321582"/>
    </source>
</evidence>
<dbReference type="Gene3D" id="3.90.1640.30">
    <property type="match status" value="1"/>
</dbReference>